<dbReference type="EMBL" id="VYZN01000013">
    <property type="protein sequence ID" value="KAE9541191.1"/>
    <property type="molecule type" value="Genomic_DNA"/>
</dbReference>
<gene>
    <name evidence="1" type="ORF">AGLY_004436</name>
</gene>
<keyword evidence="2" id="KW-1185">Reference proteome</keyword>
<sequence>MFVLPRSDTKLTAKLNTRFYNMKCRILFNYLKTSMSCVVKYRESVVFELQPYKKIDSVENWFCIKIPVFPSHILKTVGKCLILTCIMHQGYSFFHRKPSPKFEIEALFRLVKLSQTQKKNKHTSLFLLMVEEYENKIFNIQAKFIHRIPKCTLVSRLQGLSTRYICLAESNKLIEMIKCIIYYAT</sequence>
<dbReference type="OrthoDB" id="10503982at2759"/>
<dbReference type="AlphaFoldDB" id="A0A6G0TYZ5"/>
<comment type="caution">
    <text evidence="1">The sequence shown here is derived from an EMBL/GenBank/DDBJ whole genome shotgun (WGS) entry which is preliminary data.</text>
</comment>
<evidence type="ECO:0000313" key="2">
    <source>
        <dbReference type="Proteomes" id="UP000475862"/>
    </source>
</evidence>
<accession>A0A6G0TYZ5</accession>
<evidence type="ECO:0000313" key="1">
    <source>
        <dbReference type="EMBL" id="KAE9541191.1"/>
    </source>
</evidence>
<reference evidence="1 2" key="1">
    <citation type="submission" date="2019-08" db="EMBL/GenBank/DDBJ databases">
        <title>The genome of the soybean aphid Biotype 1, its phylome, world population structure and adaptation to the North American continent.</title>
        <authorList>
            <person name="Giordano R."/>
            <person name="Donthu R.K."/>
            <person name="Hernandez A.G."/>
            <person name="Wright C.L."/>
            <person name="Zimin A.V."/>
        </authorList>
    </citation>
    <scope>NUCLEOTIDE SEQUENCE [LARGE SCALE GENOMIC DNA]</scope>
    <source>
        <tissue evidence="1">Whole aphids</tissue>
    </source>
</reference>
<dbReference type="Proteomes" id="UP000475862">
    <property type="component" value="Unassembled WGS sequence"/>
</dbReference>
<organism evidence="1 2">
    <name type="scientific">Aphis glycines</name>
    <name type="common">Soybean aphid</name>
    <dbReference type="NCBI Taxonomy" id="307491"/>
    <lineage>
        <taxon>Eukaryota</taxon>
        <taxon>Metazoa</taxon>
        <taxon>Ecdysozoa</taxon>
        <taxon>Arthropoda</taxon>
        <taxon>Hexapoda</taxon>
        <taxon>Insecta</taxon>
        <taxon>Pterygota</taxon>
        <taxon>Neoptera</taxon>
        <taxon>Paraneoptera</taxon>
        <taxon>Hemiptera</taxon>
        <taxon>Sternorrhyncha</taxon>
        <taxon>Aphidomorpha</taxon>
        <taxon>Aphidoidea</taxon>
        <taxon>Aphididae</taxon>
        <taxon>Aphidini</taxon>
        <taxon>Aphis</taxon>
        <taxon>Aphis</taxon>
    </lineage>
</organism>
<name>A0A6G0TYZ5_APHGL</name>
<protein>
    <submittedName>
        <fullName evidence="1">Uncharacterized protein</fullName>
    </submittedName>
</protein>
<proteinExistence type="predicted"/>